<evidence type="ECO:0000256" key="3">
    <source>
        <dbReference type="ARBA" id="ARBA00022729"/>
    </source>
</evidence>
<dbReference type="GO" id="GO:0005886">
    <property type="term" value="C:plasma membrane"/>
    <property type="evidence" value="ECO:0007669"/>
    <property type="project" value="UniProtKB-SubCell"/>
</dbReference>
<dbReference type="AlphaFoldDB" id="A0A835JAC6"/>
<name>A0A835JAC6_9ROSI</name>
<keyword evidence="2" id="KW-0336">GPI-anchor</keyword>
<keyword evidence="2" id="KW-0325">Glycoprotein</keyword>
<dbReference type="Pfam" id="PF07983">
    <property type="entry name" value="X8"/>
    <property type="match status" value="1"/>
</dbReference>
<dbReference type="SMART" id="SM00768">
    <property type="entry name" value="X8"/>
    <property type="match status" value="1"/>
</dbReference>
<evidence type="ECO:0000256" key="2">
    <source>
        <dbReference type="ARBA" id="ARBA00022622"/>
    </source>
</evidence>
<dbReference type="Proteomes" id="UP000657918">
    <property type="component" value="Chromosome 16"/>
</dbReference>
<dbReference type="GO" id="GO:0098552">
    <property type="term" value="C:side of membrane"/>
    <property type="evidence" value="ECO:0007669"/>
    <property type="project" value="UniProtKB-KW"/>
</dbReference>
<dbReference type="InterPro" id="IPR012946">
    <property type="entry name" value="X8"/>
</dbReference>
<keyword evidence="6" id="KW-1185">Reference proteome</keyword>
<dbReference type="InterPro" id="IPR044788">
    <property type="entry name" value="X8_dom_prot"/>
</dbReference>
<evidence type="ECO:0000313" key="6">
    <source>
        <dbReference type="Proteomes" id="UP000657918"/>
    </source>
</evidence>
<keyword evidence="3" id="KW-0732">Signal</keyword>
<organism evidence="5 6">
    <name type="scientific">Salix dunnii</name>
    <dbReference type="NCBI Taxonomy" id="1413687"/>
    <lineage>
        <taxon>Eukaryota</taxon>
        <taxon>Viridiplantae</taxon>
        <taxon>Streptophyta</taxon>
        <taxon>Embryophyta</taxon>
        <taxon>Tracheophyta</taxon>
        <taxon>Spermatophyta</taxon>
        <taxon>Magnoliopsida</taxon>
        <taxon>eudicotyledons</taxon>
        <taxon>Gunneridae</taxon>
        <taxon>Pentapetalae</taxon>
        <taxon>rosids</taxon>
        <taxon>fabids</taxon>
        <taxon>Malpighiales</taxon>
        <taxon>Salicaceae</taxon>
        <taxon>Saliceae</taxon>
        <taxon>Salix</taxon>
    </lineage>
</organism>
<comment type="subcellular location">
    <subcellularLocation>
        <location evidence="1">Cell membrane</location>
        <topology evidence="1">Lipid-anchor</topology>
        <topology evidence="1">GPI-anchor</topology>
    </subcellularLocation>
</comment>
<gene>
    <name evidence="5" type="ORF">SADUNF_Sadunf16G0250400</name>
</gene>
<protein>
    <recommendedName>
        <fullName evidence="4">X8 domain-containing protein</fullName>
    </recommendedName>
</protein>
<evidence type="ECO:0000256" key="1">
    <source>
        <dbReference type="ARBA" id="ARBA00004609"/>
    </source>
</evidence>
<comment type="caution">
    <text evidence="5">The sequence shown here is derived from an EMBL/GenBank/DDBJ whole genome shotgun (WGS) entry which is preliminary data.</text>
</comment>
<keyword evidence="2" id="KW-0449">Lipoprotein</keyword>
<dbReference type="Gene3D" id="1.20.58.1040">
    <property type="match status" value="1"/>
</dbReference>
<reference evidence="5 6" key="1">
    <citation type="submission" date="2020-10" db="EMBL/GenBank/DDBJ databases">
        <title>Plant Genome Project.</title>
        <authorList>
            <person name="Zhang R.-G."/>
        </authorList>
    </citation>
    <scope>NUCLEOTIDE SEQUENCE [LARGE SCALE GENOMIC DNA]</scope>
    <source>
        <strain evidence="5">FAFU-HL-1</strain>
        <tissue evidence="5">Leaf</tissue>
    </source>
</reference>
<feature type="domain" description="X8" evidence="4">
    <location>
        <begin position="66"/>
        <end position="149"/>
    </location>
</feature>
<dbReference type="PANTHER" id="PTHR31044:SF57">
    <property type="entry name" value="CARBOHYDRATE-BINDING X8 DOMAIN SUPERFAMILY PROTEIN"/>
    <property type="match status" value="1"/>
</dbReference>
<sequence length="150" mass="16351">MLRNVFRADLSAEVTSLIIGIMPSSKASQKVFPSTSLTRTIRNDFSKGAAIKEQGGDSAMANGQKTWCVAKPSSDQATLLANINYACTHVDCQILQKGCPCFSPDSLINHASIAMNLYYQVKGRNQWNCDFRSSGLIVVTDPSYSNCIYA</sequence>
<dbReference type="PANTHER" id="PTHR31044">
    <property type="entry name" value="BETA-1,3 GLUCANASE"/>
    <property type="match status" value="1"/>
</dbReference>
<evidence type="ECO:0000313" key="5">
    <source>
        <dbReference type="EMBL" id="KAF9666645.1"/>
    </source>
</evidence>
<dbReference type="GO" id="GO:0009506">
    <property type="term" value="C:plasmodesma"/>
    <property type="evidence" value="ECO:0007669"/>
    <property type="project" value="UniProtKB-ARBA"/>
</dbReference>
<keyword evidence="2" id="KW-0472">Membrane</keyword>
<evidence type="ECO:0000259" key="4">
    <source>
        <dbReference type="SMART" id="SM00768"/>
    </source>
</evidence>
<proteinExistence type="predicted"/>
<dbReference type="EMBL" id="JADGMS010000016">
    <property type="protein sequence ID" value="KAF9666645.1"/>
    <property type="molecule type" value="Genomic_DNA"/>
</dbReference>
<dbReference type="OrthoDB" id="1928574at2759"/>
<accession>A0A835JAC6</accession>